<accession>A0ABX6R6Z5</accession>
<dbReference type="Pfam" id="PF13356">
    <property type="entry name" value="Arm-DNA-bind_3"/>
    <property type="match status" value="1"/>
</dbReference>
<evidence type="ECO:0000313" key="3">
    <source>
        <dbReference type="Proteomes" id="UP000515506"/>
    </source>
</evidence>
<keyword evidence="3" id="KW-1185">Reference proteome</keyword>
<dbReference type="InterPro" id="IPR025166">
    <property type="entry name" value="Integrase_DNA_bind_dom"/>
</dbReference>
<dbReference type="RefSeq" id="WP_185894342.1">
    <property type="nucleotide sequence ID" value="NZ_CP060028.1"/>
</dbReference>
<gene>
    <name evidence="2" type="ORF">H4W19_11115</name>
</gene>
<dbReference type="InterPro" id="IPR038488">
    <property type="entry name" value="Integrase_DNA-bd_sf"/>
</dbReference>
<name>A0ABX6R6Z5_PSEMX</name>
<protein>
    <submittedName>
        <fullName evidence="2">DUF4102 domain-containing protein</fullName>
    </submittedName>
</protein>
<dbReference type="Gene3D" id="3.30.160.390">
    <property type="entry name" value="Integrase, DNA-binding domain"/>
    <property type="match status" value="1"/>
</dbReference>
<sequence>MSVTTLTKRLVATAQPRDRAYELRDTQVRGLLFRAQPSGHKAWGVTWEHGKRRTLGSAGHLTLDEARETARKIIAEHIRTALHSRHA</sequence>
<feature type="domain" description="Integrase DNA-binding" evidence="1">
    <location>
        <begin position="6"/>
        <end position="75"/>
    </location>
</feature>
<dbReference type="Proteomes" id="UP000515506">
    <property type="component" value="Chromosome"/>
</dbReference>
<reference evidence="2 3" key="1">
    <citation type="submission" date="2020-08" db="EMBL/GenBank/DDBJ databases">
        <title>Streptomycin resistant and MDR strain, P. mexicana.</title>
        <authorList>
            <person name="Ganesh-kumar S."/>
            <person name="Zhe T."/>
            <person name="Yu Z."/>
            <person name="Min Y."/>
        </authorList>
    </citation>
    <scope>NUCLEOTIDE SEQUENCE [LARGE SCALE GENOMIC DNA]</scope>
    <source>
        <strain evidence="2 3">GTZY</strain>
    </source>
</reference>
<dbReference type="EMBL" id="CP060028">
    <property type="protein sequence ID" value="QND78935.1"/>
    <property type="molecule type" value="Genomic_DNA"/>
</dbReference>
<evidence type="ECO:0000313" key="2">
    <source>
        <dbReference type="EMBL" id="QND78935.1"/>
    </source>
</evidence>
<proteinExistence type="predicted"/>
<organism evidence="2 3">
    <name type="scientific">Pseudoxanthomonas mexicana</name>
    <dbReference type="NCBI Taxonomy" id="128785"/>
    <lineage>
        <taxon>Bacteria</taxon>
        <taxon>Pseudomonadati</taxon>
        <taxon>Pseudomonadota</taxon>
        <taxon>Gammaproteobacteria</taxon>
        <taxon>Lysobacterales</taxon>
        <taxon>Lysobacteraceae</taxon>
        <taxon>Pseudoxanthomonas</taxon>
    </lineage>
</organism>
<evidence type="ECO:0000259" key="1">
    <source>
        <dbReference type="Pfam" id="PF13356"/>
    </source>
</evidence>